<dbReference type="OrthoDB" id="8601734at2"/>
<proteinExistence type="predicted"/>
<feature type="transmembrane region" description="Helical" evidence="1">
    <location>
        <begin position="6"/>
        <end position="25"/>
    </location>
</feature>
<evidence type="ECO:0000256" key="1">
    <source>
        <dbReference type="SAM" id="Phobius"/>
    </source>
</evidence>
<sequence>MFLELLASIAAGVGAVGVMLALYRLSGRRLPRWSMPAAAGLAMITFAIWSEYSWAGRTVAVLPEDMVEISRVTESRPWKPWTYIVPQTTRLMAADIAGTARREDAPDLRLVTLYLFARWQPARSVPVLVDCKAQARADVTDTALTDPAAAGWQALSPGDPLIRAVCGAPE</sequence>
<keyword evidence="1" id="KW-0472">Membrane</keyword>
<comment type="caution">
    <text evidence="2">The sequence shown here is derived from an EMBL/GenBank/DDBJ whole genome shotgun (WGS) entry which is preliminary data.</text>
</comment>
<reference evidence="2 3" key="1">
    <citation type="submission" date="2019-03" db="EMBL/GenBank/DDBJ databases">
        <title>Genomic Encyclopedia of Type Strains, Phase IV (KMG-IV): sequencing the most valuable type-strain genomes for metagenomic binning, comparative biology and taxonomic classification.</title>
        <authorList>
            <person name="Goeker M."/>
        </authorList>
    </citation>
    <scope>NUCLEOTIDE SEQUENCE [LARGE SCALE GENOMIC DNA]</scope>
    <source>
        <strain evidence="2 3">DSM 4868</strain>
    </source>
</reference>
<dbReference type="AlphaFoldDB" id="A0A4R2KM19"/>
<keyword evidence="1" id="KW-0812">Transmembrane</keyword>
<evidence type="ECO:0000313" key="2">
    <source>
        <dbReference type="EMBL" id="TCO71746.1"/>
    </source>
</evidence>
<keyword evidence="1" id="KW-1133">Transmembrane helix</keyword>
<dbReference type="EMBL" id="SLWW01000006">
    <property type="protein sequence ID" value="TCO71746.1"/>
    <property type="molecule type" value="Genomic_DNA"/>
</dbReference>
<dbReference type="RefSeq" id="WP_132544156.1">
    <property type="nucleotide sequence ID" value="NZ_SLWW01000006.1"/>
</dbReference>
<name>A0A4R2KM19_9RHOB</name>
<dbReference type="Proteomes" id="UP000295142">
    <property type="component" value="Unassembled WGS sequence"/>
</dbReference>
<evidence type="ECO:0000313" key="3">
    <source>
        <dbReference type="Proteomes" id="UP000295142"/>
    </source>
</evidence>
<gene>
    <name evidence="2" type="ORF">EV655_106239</name>
</gene>
<organism evidence="2 3">
    <name type="scientific">Rhodovulum euryhalinum</name>
    <dbReference type="NCBI Taxonomy" id="35805"/>
    <lineage>
        <taxon>Bacteria</taxon>
        <taxon>Pseudomonadati</taxon>
        <taxon>Pseudomonadota</taxon>
        <taxon>Alphaproteobacteria</taxon>
        <taxon>Rhodobacterales</taxon>
        <taxon>Paracoccaceae</taxon>
        <taxon>Rhodovulum</taxon>
    </lineage>
</organism>
<protein>
    <submittedName>
        <fullName evidence="2">Uncharacterized protein</fullName>
    </submittedName>
</protein>
<keyword evidence="3" id="KW-1185">Reference proteome</keyword>
<accession>A0A4R2KM19</accession>